<reference evidence="3" key="1">
    <citation type="submission" date="2022-11" db="UniProtKB">
        <authorList>
            <consortium name="WormBaseParasite"/>
        </authorList>
    </citation>
    <scope>IDENTIFICATION</scope>
</reference>
<keyword evidence="2" id="KW-1185">Reference proteome</keyword>
<feature type="compositionally biased region" description="Polar residues" evidence="1">
    <location>
        <begin position="40"/>
        <end position="51"/>
    </location>
</feature>
<dbReference type="Proteomes" id="UP000887572">
    <property type="component" value="Unplaced"/>
</dbReference>
<feature type="region of interest" description="Disordered" evidence="1">
    <location>
        <begin position="38"/>
        <end position="65"/>
    </location>
</feature>
<evidence type="ECO:0000313" key="3">
    <source>
        <dbReference type="WBParaSite" id="Gr19_v10_g15325.t1"/>
    </source>
</evidence>
<sequence length="303" mass="33933">MMTSSPNTTDGDLTADKVYLWPSFAQPIAELADELAELAQRQQTNSPSPTESGFDLVSTAGGQNDEDGTVFGNKHALATLQHDQLSEHQQLPTTNGQPTGKKKCLAVLQVQWVDKPTTYCPSLRYEFFAPEEELFSGTEHGNPTVGHMTRAILLKHLAMSMEQMASRFDLQVQIRERAFMPDTVFVDIDQQQCWAEPVQHLGEYKVLLHPKLDNNNAGRIVGARKFVPEKVGGGRRCDNEDVPMNGQQNANKAWEQMNNENGPNNGKESMADQEELAEKLKVSIDQFSSKHQEHEKLQMLTRI</sequence>
<protein>
    <submittedName>
        <fullName evidence="3">Uncharacterized protein</fullName>
    </submittedName>
</protein>
<dbReference type="AlphaFoldDB" id="A0A914HCF1"/>
<proteinExistence type="predicted"/>
<name>A0A914HCF1_GLORO</name>
<dbReference type="WBParaSite" id="Gr19_v10_g15325.t1">
    <property type="protein sequence ID" value="Gr19_v10_g15325.t1"/>
    <property type="gene ID" value="Gr19_v10_g15325"/>
</dbReference>
<evidence type="ECO:0000256" key="1">
    <source>
        <dbReference type="SAM" id="MobiDB-lite"/>
    </source>
</evidence>
<evidence type="ECO:0000313" key="2">
    <source>
        <dbReference type="Proteomes" id="UP000887572"/>
    </source>
</evidence>
<organism evidence="2 3">
    <name type="scientific">Globodera rostochiensis</name>
    <name type="common">Golden nematode worm</name>
    <name type="synonym">Heterodera rostochiensis</name>
    <dbReference type="NCBI Taxonomy" id="31243"/>
    <lineage>
        <taxon>Eukaryota</taxon>
        <taxon>Metazoa</taxon>
        <taxon>Ecdysozoa</taxon>
        <taxon>Nematoda</taxon>
        <taxon>Chromadorea</taxon>
        <taxon>Rhabditida</taxon>
        <taxon>Tylenchina</taxon>
        <taxon>Tylenchomorpha</taxon>
        <taxon>Tylenchoidea</taxon>
        <taxon>Heteroderidae</taxon>
        <taxon>Heteroderinae</taxon>
        <taxon>Globodera</taxon>
    </lineage>
</organism>
<accession>A0A914HCF1</accession>